<comment type="caution">
    <text evidence="9">The sequence shown here is derived from an EMBL/GenBank/DDBJ whole genome shotgun (WGS) entry which is preliminary data.</text>
</comment>
<dbReference type="EMBL" id="JAODUP010000939">
    <property type="protein sequence ID" value="KAK2142567.1"/>
    <property type="molecule type" value="Genomic_DNA"/>
</dbReference>
<proteinExistence type="predicted"/>
<evidence type="ECO:0000313" key="10">
    <source>
        <dbReference type="Proteomes" id="UP001208570"/>
    </source>
</evidence>
<dbReference type="Pfam" id="PF00907">
    <property type="entry name" value="T-box"/>
    <property type="match status" value="1"/>
</dbReference>
<reference evidence="9" key="1">
    <citation type="journal article" date="2023" name="Mol. Biol. Evol.">
        <title>Third-Generation Sequencing Reveals the Adaptive Role of the Epigenome in Three Deep-Sea Polychaetes.</title>
        <authorList>
            <person name="Perez M."/>
            <person name="Aroh O."/>
            <person name="Sun Y."/>
            <person name="Lan Y."/>
            <person name="Juniper S.K."/>
            <person name="Young C.R."/>
            <person name="Angers B."/>
            <person name="Qian P.Y."/>
        </authorList>
    </citation>
    <scope>NUCLEOTIDE SEQUENCE</scope>
    <source>
        <strain evidence="9">P08H-3</strain>
    </source>
</reference>
<gene>
    <name evidence="9" type="ORF">LSH36_939g00027</name>
</gene>
<feature type="domain" description="T-box" evidence="8">
    <location>
        <begin position="126"/>
        <end position="291"/>
    </location>
</feature>
<dbReference type="GO" id="GO:0000978">
    <property type="term" value="F:RNA polymerase II cis-regulatory region sequence-specific DNA binding"/>
    <property type="evidence" value="ECO:0007669"/>
    <property type="project" value="InterPro"/>
</dbReference>
<evidence type="ECO:0000259" key="8">
    <source>
        <dbReference type="PROSITE" id="PS50252"/>
    </source>
</evidence>
<feature type="region of interest" description="Disordered" evidence="7">
    <location>
        <begin position="85"/>
        <end position="109"/>
    </location>
</feature>
<dbReference type="Gene3D" id="2.60.40.820">
    <property type="entry name" value="Transcription factor, T-box"/>
    <property type="match status" value="1"/>
</dbReference>
<evidence type="ECO:0000256" key="6">
    <source>
        <dbReference type="PROSITE-ProRule" id="PRU00201"/>
    </source>
</evidence>
<feature type="region of interest" description="Disordered" evidence="7">
    <location>
        <begin position="447"/>
        <end position="471"/>
    </location>
</feature>
<dbReference type="InterPro" id="IPR018186">
    <property type="entry name" value="TF_T-box_CS"/>
</dbReference>
<organism evidence="9 10">
    <name type="scientific">Paralvinella palmiformis</name>
    <dbReference type="NCBI Taxonomy" id="53620"/>
    <lineage>
        <taxon>Eukaryota</taxon>
        <taxon>Metazoa</taxon>
        <taxon>Spiralia</taxon>
        <taxon>Lophotrochozoa</taxon>
        <taxon>Annelida</taxon>
        <taxon>Polychaeta</taxon>
        <taxon>Sedentaria</taxon>
        <taxon>Canalipalpata</taxon>
        <taxon>Terebellida</taxon>
        <taxon>Terebelliformia</taxon>
        <taxon>Alvinellidae</taxon>
        <taxon>Paralvinella</taxon>
    </lineage>
</organism>
<evidence type="ECO:0000256" key="7">
    <source>
        <dbReference type="SAM" id="MobiDB-lite"/>
    </source>
</evidence>
<dbReference type="PANTHER" id="PTHR11267:SF181">
    <property type="entry name" value="OPTOMOTOR-BLIND PROTEIN"/>
    <property type="match status" value="1"/>
</dbReference>
<keyword evidence="10" id="KW-1185">Reference proteome</keyword>
<dbReference type="SMART" id="SM00425">
    <property type="entry name" value="TBOX"/>
    <property type="match status" value="1"/>
</dbReference>
<dbReference type="InterPro" id="IPR046360">
    <property type="entry name" value="T-box_DNA-bd"/>
</dbReference>
<comment type="subcellular location">
    <subcellularLocation>
        <location evidence="1 6">Nucleus</location>
    </subcellularLocation>
</comment>
<comment type="caution">
    <text evidence="6">Lacks conserved residue(s) required for the propagation of feature annotation.</text>
</comment>
<dbReference type="InterPro" id="IPR001699">
    <property type="entry name" value="TF_T-box"/>
</dbReference>
<evidence type="ECO:0000313" key="9">
    <source>
        <dbReference type="EMBL" id="KAK2142567.1"/>
    </source>
</evidence>
<dbReference type="GO" id="GO:0005634">
    <property type="term" value="C:nucleus"/>
    <property type="evidence" value="ECO:0007669"/>
    <property type="project" value="UniProtKB-SubCell"/>
</dbReference>
<dbReference type="AlphaFoldDB" id="A0AAD9MQU3"/>
<dbReference type="PROSITE" id="PS50252">
    <property type="entry name" value="TBOX_3"/>
    <property type="match status" value="1"/>
</dbReference>
<dbReference type="GO" id="GO:0001708">
    <property type="term" value="P:cell fate specification"/>
    <property type="evidence" value="ECO:0007669"/>
    <property type="project" value="TreeGrafter"/>
</dbReference>
<sequence>MDDVTDHALDTELRERKAKRLALTPHDVTILPIHRSLSSDPELLLPKFADHVTRQSGTESVKTESAIGSSDVIVERGPSCDVLGVGGTLATSRSADRSPPPDDGSTTSGFEEISHVTEVSGIRVILEEVDLWQTFYKSGTEMIINRPGRRMFPSVVVSIRGLSPLATYKLTMDIIPADDRRYKYVNNRWTAVGKADPEIRNPSYVHPDSPSSGKIWMQTKVSFSKIKITNNKESEEGNVTIVQVRNGEDDAHARYVFPLTLTTFIAVTAYQSENIVQMKIRNNPFAKAFRDSDLTGMLQRQAADGLISGCIEKRERETDMTQNRKSPCPKRPMNVLQETMTLGAGYTRLPALTHAGFSPDYPAMVAPPSSLVRSELLNYYGGIPGAMVAPPAIGLQNLSLFERNEATYRWLCACSQNLTAQAQSIRMRALAMLSQGSFPAYERHHCSRSSESATSLSRVGRGSESPKTESQ</sequence>
<evidence type="ECO:0000256" key="4">
    <source>
        <dbReference type="ARBA" id="ARBA00023163"/>
    </source>
</evidence>
<dbReference type="PROSITE" id="PS01264">
    <property type="entry name" value="TBOX_2"/>
    <property type="match status" value="1"/>
</dbReference>
<dbReference type="InterPro" id="IPR036960">
    <property type="entry name" value="T-box_sf"/>
</dbReference>
<evidence type="ECO:0000256" key="1">
    <source>
        <dbReference type="ARBA" id="ARBA00004123"/>
    </source>
</evidence>
<evidence type="ECO:0000256" key="2">
    <source>
        <dbReference type="ARBA" id="ARBA00023015"/>
    </source>
</evidence>
<keyword evidence="4" id="KW-0804">Transcription</keyword>
<evidence type="ECO:0000256" key="5">
    <source>
        <dbReference type="ARBA" id="ARBA00023242"/>
    </source>
</evidence>
<dbReference type="GO" id="GO:0045893">
    <property type="term" value="P:positive regulation of DNA-templated transcription"/>
    <property type="evidence" value="ECO:0007669"/>
    <property type="project" value="InterPro"/>
</dbReference>
<keyword evidence="2" id="KW-0805">Transcription regulation</keyword>
<dbReference type="SUPFAM" id="SSF49417">
    <property type="entry name" value="p53-like transcription factors"/>
    <property type="match status" value="1"/>
</dbReference>
<name>A0AAD9MQU3_9ANNE</name>
<keyword evidence="5 6" id="KW-0539">Nucleus</keyword>
<dbReference type="Proteomes" id="UP001208570">
    <property type="component" value="Unassembled WGS sequence"/>
</dbReference>
<dbReference type="GO" id="GO:0000785">
    <property type="term" value="C:chromatin"/>
    <property type="evidence" value="ECO:0007669"/>
    <property type="project" value="TreeGrafter"/>
</dbReference>
<dbReference type="InterPro" id="IPR008967">
    <property type="entry name" value="p53-like_TF_DNA-bd_sf"/>
</dbReference>
<evidence type="ECO:0000256" key="3">
    <source>
        <dbReference type="ARBA" id="ARBA00023125"/>
    </source>
</evidence>
<dbReference type="PRINTS" id="PR00937">
    <property type="entry name" value="TBOX"/>
</dbReference>
<dbReference type="GO" id="GO:0000981">
    <property type="term" value="F:DNA-binding transcription factor activity, RNA polymerase II-specific"/>
    <property type="evidence" value="ECO:0007669"/>
    <property type="project" value="TreeGrafter"/>
</dbReference>
<keyword evidence="3 6" id="KW-0238">DNA-binding</keyword>
<accession>A0AAD9MQU3</accession>
<dbReference type="CDD" id="cd00182">
    <property type="entry name" value="T-box"/>
    <property type="match status" value="1"/>
</dbReference>
<dbReference type="PANTHER" id="PTHR11267">
    <property type="entry name" value="T-BOX PROTEIN-RELATED"/>
    <property type="match status" value="1"/>
</dbReference>
<protein>
    <recommendedName>
        <fullName evidence="8">T-box domain-containing protein</fullName>
    </recommendedName>
</protein>